<feature type="signal peptide" evidence="3">
    <location>
        <begin position="1"/>
        <end position="24"/>
    </location>
</feature>
<feature type="binding site" evidence="2">
    <location>
        <position position="208"/>
    </location>
    <ligand>
        <name>Co(2+)</name>
        <dbReference type="ChEBI" id="CHEBI:48828"/>
    </ligand>
</feature>
<dbReference type="Gene3D" id="3.40.50.1400">
    <property type="match status" value="2"/>
</dbReference>
<dbReference type="SUPFAM" id="SSF53800">
    <property type="entry name" value="Chelatase"/>
    <property type="match status" value="1"/>
</dbReference>
<dbReference type="OrthoDB" id="9770331at2"/>
<dbReference type="Proteomes" id="UP000016587">
    <property type="component" value="Chromosome"/>
</dbReference>
<dbReference type="HOGENOM" id="CLU_036584_1_0_7"/>
<evidence type="ECO:0000256" key="2">
    <source>
        <dbReference type="PIRSR" id="PIRSR033579-3"/>
    </source>
</evidence>
<organism evidence="4 5">
    <name type="scientific">Megalodesulfovibrio gigas (strain ATCC 19364 / DSM 1382 / NCIMB 9332 / VKM B-1759)</name>
    <name type="common">Desulfovibrio gigas</name>
    <dbReference type="NCBI Taxonomy" id="1121448"/>
    <lineage>
        <taxon>Bacteria</taxon>
        <taxon>Pseudomonadati</taxon>
        <taxon>Thermodesulfobacteriota</taxon>
        <taxon>Desulfovibrionia</taxon>
        <taxon>Desulfovibrionales</taxon>
        <taxon>Desulfovibrionaceae</taxon>
        <taxon>Megalodesulfovibrio</taxon>
    </lineage>
</organism>
<dbReference type="EMBL" id="CP006585">
    <property type="protein sequence ID" value="AGW13389.1"/>
    <property type="molecule type" value="Genomic_DNA"/>
</dbReference>
<gene>
    <name evidence="4" type="ORF">DGI_1549</name>
</gene>
<dbReference type="STRING" id="1121448.DGI_1549"/>
<dbReference type="Pfam" id="PF06180">
    <property type="entry name" value="CbiK"/>
    <property type="match status" value="1"/>
</dbReference>
<keyword evidence="3" id="KW-0732">Signal</keyword>
<name>T2GB35_MEGG1</name>
<dbReference type="InterPro" id="IPR010388">
    <property type="entry name" value="Anaerobic_Co-chelatase"/>
</dbReference>
<dbReference type="eggNOG" id="COG4822">
    <property type="taxonomic scope" value="Bacteria"/>
</dbReference>
<feature type="chain" id="PRO_5004588209" evidence="3">
    <location>
        <begin position="25"/>
        <end position="294"/>
    </location>
</feature>
<evidence type="ECO:0000313" key="5">
    <source>
        <dbReference type="Proteomes" id="UP000016587"/>
    </source>
</evidence>
<dbReference type="CDD" id="cd03412">
    <property type="entry name" value="CbiK_N"/>
    <property type="match status" value="1"/>
</dbReference>
<keyword evidence="5" id="KW-1185">Reference proteome</keyword>
<dbReference type="GO" id="GO:0046872">
    <property type="term" value="F:metal ion binding"/>
    <property type="evidence" value="ECO:0007669"/>
    <property type="project" value="UniProtKB-KW"/>
</dbReference>
<dbReference type="AlphaFoldDB" id="T2GB35"/>
<keyword evidence="2" id="KW-0170">Cobalt</keyword>
<reference evidence="5" key="2">
    <citation type="submission" date="2013-07" db="EMBL/GenBank/DDBJ databases">
        <authorList>
            <person name="Morais-Silva F.O."/>
            <person name="Rezende A.M."/>
            <person name="Pimentel C."/>
            <person name="Resende D.M."/>
            <person name="Santos C.I."/>
            <person name="Clemente C."/>
            <person name="de Oliveira L.M."/>
            <person name="da Silva S.M."/>
            <person name="Costa D.A."/>
            <person name="Varela-Raposo A."/>
            <person name="Horacio E.C.A."/>
            <person name="Matos M."/>
            <person name="Flores O."/>
            <person name="Ruiz J.C."/>
            <person name="Rodrigues-Pousada C."/>
        </authorList>
    </citation>
    <scope>NUCLEOTIDE SEQUENCE [LARGE SCALE GENOMIC DNA]</scope>
    <source>
        <strain evidence="5">ATCC 19364 / DSM 1382 / NCIMB 9332 / VKM B-1759</strain>
    </source>
</reference>
<proteinExistence type="predicted"/>
<evidence type="ECO:0000313" key="4">
    <source>
        <dbReference type="EMBL" id="AGW13389.1"/>
    </source>
</evidence>
<protein>
    <submittedName>
        <fullName evidence="4">Putative anaerobic cobalt chelatase</fullName>
    </submittedName>
</protein>
<dbReference type="GO" id="GO:0019251">
    <property type="term" value="P:anaerobic cobalamin biosynthetic process"/>
    <property type="evidence" value="ECO:0007669"/>
    <property type="project" value="InterPro"/>
</dbReference>
<feature type="active site" description="Proton acceptor" evidence="1">
    <location>
        <position position="178"/>
    </location>
</feature>
<keyword evidence="2" id="KW-0479">Metal-binding</keyword>
<feature type="binding site" evidence="2">
    <location>
        <position position="240"/>
    </location>
    <ligand>
        <name>Co(2+)</name>
        <dbReference type="ChEBI" id="CHEBI:48828"/>
    </ligand>
</feature>
<feature type="binding site" evidence="2">
    <location>
        <position position="178"/>
    </location>
    <ligand>
        <name>Co(2+)</name>
        <dbReference type="ChEBI" id="CHEBI:48828"/>
    </ligand>
</feature>
<dbReference type="CDD" id="cd03413">
    <property type="entry name" value="CbiK_C"/>
    <property type="match status" value="1"/>
</dbReference>
<reference evidence="4 5" key="1">
    <citation type="journal article" date="2013" name="J. Bacteriol.">
        <title>Roles of HynAB and Ech, the only two hydrogenases found in the model sulfate reducer Desulfovibrio gigas.</title>
        <authorList>
            <person name="Morais-Silva F.O."/>
            <person name="Santos C.I."/>
            <person name="Rodrigues R."/>
            <person name="Pereira I.A."/>
            <person name="Rodrigues-Pousada C."/>
        </authorList>
    </citation>
    <scope>NUCLEOTIDE SEQUENCE [LARGE SCALE GENOMIC DNA]</scope>
    <source>
        <strain evidence="5">ATCC 19364 / DSM 1382 / NCIMB 9332 / VKM B-1759</strain>
    </source>
</reference>
<dbReference type="RefSeq" id="WP_021760213.1">
    <property type="nucleotide sequence ID" value="NC_022444.1"/>
</dbReference>
<dbReference type="PATRIC" id="fig|1121448.10.peg.1545"/>
<evidence type="ECO:0000256" key="3">
    <source>
        <dbReference type="SAM" id="SignalP"/>
    </source>
</evidence>
<dbReference type="KEGG" id="dgg:DGI_1549"/>
<dbReference type="PIRSF" id="PIRSF033579">
    <property type="entry name" value="Anaer_Co_chel"/>
    <property type="match status" value="1"/>
</dbReference>
<sequence length="294" mass="32120">MKQALCLVALLLVICMLGLRPAQAHGGHKSREEARTAILLVAFGTSYATARGPLQDFEARVRAKFPGVEVRWAWSSHQIRQMEGAEEVDSPAEALARLMEDRFTHVAVQSLQTIPGQEFHMLMETARRFQGMPKGLKRVAVGLPLLGSPEDFNVVADALLAGLPKTRTAKDAVVFMGHGTHHVGNAMYPALQYYLWKRDAMAFMGTVEGSPSLDDIVADLARKKPATVWLLPFMAVAGDHANNDMAGDEEDSWKSVLTKAGYTVQMVLAGTLENADLADLWLAHLEAAMASLQE</sequence>
<accession>T2GB35</accession>
<dbReference type="GO" id="GO:0016852">
    <property type="term" value="F:sirohydrochlorin cobaltochelatase activity"/>
    <property type="evidence" value="ECO:0007669"/>
    <property type="project" value="InterPro"/>
</dbReference>
<evidence type="ECO:0000256" key="1">
    <source>
        <dbReference type="PIRSR" id="PIRSR033579-1"/>
    </source>
</evidence>